<protein>
    <submittedName>
        <fullName evidence="1">DUF3576 domain-containing protein</fullName>
    </submittedName>
</protein>
<dbReference type="InterPro" id="IPR021959">
    <property type="entry name" value="DUF3576"/>
</dbReference>
<dbReference type="Proteomes" id="UP000320948">
    <property type="component" value="Unassembled WGS sequence"/>
</dbReference>
<evidence type="ECO:0000313" key="2">
    <source>
        <dbReference type="Proteomes" id="UP000320948"/>
    </source>
</evidence>
<dbReference type="AlphaFoldDB" id="A0A6N4R6F3"/>
<organism evidence="1 2">
    <name type="scientific">Blastochloris viridis</name>
    <name type="common">Rhodopseudomonas viridis</name>
    <dbReference type="NCBI Taxonomy" id="1079"/>
    <lineage>
        <taxon>Bacteria</taxon>
        <taxon>Pseudomonadati</taxon>
        <taxon>Pseudomonadota</taxon>
        <taxon>Alphaproteobacteria</taxon>
        <taxon>Hyphomicrobiales</taxon>
        <taxon>Blastochloridaceae</taxon>
        <taxon>Blastochloris</taxon>
    </lineage>
</organism>
<name>A0A6N4R6F3_BLAVI</name>
<sequence length="137" mass="14785">MPKGPGLFSGESGNILEAFKRDKNNAETGGTIGVNIYLWRAALESVAFMPITQADSNGGVITTDWYTNPSQPNERVRANVLILGKTLRADALKVALFKQVRVGDAWKDEAVAPATVTALEDTILTKARAIKVQTRGK</sequence>
<comment type="caution">
    <text evidence="1">The sequence shown here is derived from an EMBL/GenBank/DDBJ whole genome shotgun (WGS) entry which is preliminary data.</text>
</comment>
<proteinExistence type="predicted"/>
<dbReference type="Pfam" id="PF12100">
    <property type="entry name" value="DUF3576"/>
    <property type="match status" value="1"/>
</dbReference>
<gene>
    <name evidence="1" type="ORF">DI628_08450</name>
</gene>
<dbReference type="EMBL" id="VAFM01000002">
    <property type="protein sequence ID" value="TKW60993.1"/>
    <property type="molecule type" value="Genomic_DNA"/>
</dbReference>
<accession>A0A6N4R6F3</accession>
<reference evidence="1 2" key="1">
    <citation type="journal article" date="2017" name="Nat. Commun.">
        <title>In situ click chemistry generation of cyclooxygenase-2 inhibitors.</title>
        <authorList>
            <person name="Bhardwaj A."/>
            <person name="Kaur J."/>
            <person name="Wuest M."/>
            <person name="Wuest F."/>
        </authorList>
    </citation>
    <scope>NUCLEOTIDE SEQUENCE [LARGE SCALE GENOMIC DNA]</scope>
    <source>
        <strain evidence="1">S2_018_000_R2_106</strain>
    </source>
</reference>
<evidence type="ECO:0000313" key="1">
    <source>
        <dbReference type="EMBL" id="TKW60993.1"/>
    </source>
</evidence>